<dbReference type="RefSeq" id="WP_187720179.1">
    <property type="nucleotide sequence ID" value="NZ_BAABBL010000004.1"/>
</dbReference>
<keyword evidence="2" id="KW-1185">Reference proteome</keyword>
<accession>A0A7H0H3C7</accession>
<dbReference type="PROSITE" id="PS51318">
    <property type="entry name" value="TAT"/>
    <property type="match status" value="1"/>
</dbReference>
<organism evidence="1 2">
    <name type="scientific">Tessaracoccus defluvii</name>
    <dbReference type="NCBI Taxonomy" id="1285901"/>
    <lineage>
        <taxon>Bacteria</taxon>
        <taxon>Bacillati</taxon>
        <taxon>Actinomycetota</taxon>
        <taxon>Actinomycetes</taxon>
        <taxon>Propionibacteriales</taxon>
        <taxon>Propionibacteriaceae</taxon>
        <taxon>Tessaracoccus</taxon>
    </lineage>
</organism>
<evidence type="ECO:0000313" key="1">
    <source>
        <dbReference type="EMBL" id="QNP55043.1"/>
    </source>
</evidence>
<dbReference type="EMBL" id="CP060789">
    <property type="protein sequence ID" value="QNP55043.1"/>
    <property type="molecule type" value="Genomic_DNA"/>
</dbReference>
<dbReference type="AlphaFoldDB" id="A0A7H0H3C7"/>
<dbReference type="InterPro" id="IPR006311">
    <property type="entry name" value="TAT_signal"/>
</dbReference>
<sequence length="308" mass="32224">MTHGYEQVDPVGAKGISRRTVVKGAAWTAPVVAVAVAAPMAAASSETTPTCVAVRGEMSPLEAGVVLYHDGANECAAGTTSDGKLAWPNTPGMNIYYPGGTLPVYTTGFTPVIFHSDTSVFKTPLEDPATSDAIAKCVAGKNVIATSVHGLAGVATASEGFLSMDDRDNTAEASDAPVSFTVTYSAAVVAGSQYTFVLPVEMLSATNGEQLLKIEVTTTGGSEELSRLKFGQDTEVSTGGIEGYADYINPSKGENSVSVRVEYEITPAVAQTILFTYTFILPKYSVGTRQNADIWVQAPQNSQVCTVR</sequence>
<gene>
    <name evidence="1" type="ORF">H9L22_12270</name>
</gene>
<evidence type="ECO:0000313" key="2">
    <source>
        <dbReference type="Proteomes" id="UP000516117"/>
    </source>
</evidence>
<reference evidence="1 2" key="1">
    <citation type="submission" date="2020-08" db="EMBL/GenBank/DDBJ databases">
        <title>Genome sequence of Tessaracoccus defluvii JCM 17540T.</title>
        <authorList>
            <person name="Hyun D.-W."/>
            <person name="Bae J.-W."/>
        </authorList>
    </citation>
    <scope>NUCLEOTIDE SEQUENCE [LARGE SCALE GENOMIC DNA]</scope>
    <source>
        <strain evidence="1 2">JCM 17540</strain>
    </source>
</reference>
<dbReference type="Proteomes" id="UP000516117">
    <property type="component" value="Chromosome"/>
</dbReference>
<name>A0A7H0H3C7_9ACTN</name>
<protein>
    <submittedName>
        <fullName evidence="1">Uncharacterized protein</fullName>
    </submittedName>
</protein>
<dbReference type="KEGG" id="tdf:H9L22_12270"/>
<proteinExistence type="predicted"/>